<keyword evidence="12" id="KW-0206">Cytoskeleton</keyword>
<dbReference type="Proteomes" id="UP001556367">
    <property type="component" value="Unassembled WGS sequence"/>
</dbReference>
<evidence type="ECO:0000313" key="18">
    <source>
        <dbReference type="Proteomes" id="UP001556367"/>
    </source>
</evidence>
<evidence type="ECO:0000256" key="4">
    <source>
        <dbReference type="ARBA" id="ARBA00009754"/>
    </source>
</evidence>
<proteinExistence type="inferred from homology"/>
<keyword evidence="8" id="KW-0132">Cell division</keyword>
<keyword evidence="11" id="KW-0995">Kinetochore</keyword>
<evidence type="ECO:0000313" key="17">
    <source>
        <dbReference type="EMBL" id="KAL0949699.1"/>
    </source>
</evidence>
<keyword evidence="15" id="KW-0137">Centromere</keyword>
<keyword evidence="14" id="KW-0131">Cell cycle</keyword>
<keyword evidence="18" id="KW-1185">Reference proteome</keyword>
<comment type="caution">
    <text evidence="17">The sequence shown here is derived from an EMBL/GenBank/DDBJ whole genome shotgun (WGS) entry which is preliminary data.</text>
</comment>
<organism evidence="17 18">
    <name type="scientific">Hohenbuehelia grisea</name>
    <dbReference type="NCBI Taxonomy" id="104357"/>
    <lineage>
        <taxon>Eukaryota</taxon>
        <taxon>Fungi</taxon>
        <taxon>Dikarya</taxon>
        <taxon>Basidiomycota</taxon>
        <taxon>Agaricomycotina</taxon>
        <taxon>Agaricomycetes</taxon>
        <taxon>Agaricomycetidae</taxon>
        <taxon>Agaricales</taxon>
        <taxon>Pleurotineae</taxon>
        <taxon>Pleurotaceae</taxon>
        <taxon>Hohenbuehelia</taxon>
    </lineage>
</organism>
<evidence type="ECO:0000256" key="5">
    <source>
        <dbReference type="ARBA" id="ARBA00020259"/>
    </source>
</evidence>
<comment type="similarity">
    <text evidence="4">Belongs to the DASH complex DAD4 family.</text>
</comment>
<accession>A0ABR3J230</accession>
<sequence length="78" mass="8666">MENPHAERQAVLLERILKNTSKCTETILELNHCIEEILRANASVKTAADLATKYRKNVQYNMAATRVNPGQTLGPDSA</sequence>
<evidence type="ECO:0000256" key="7">
    <source>
        <dbReference type="ARBA" id="ARBA00022490"/>
    </source>
</evidence>
<evidence type="ECO:0000256" key="10">
    <source>
        <dbReference type="ARBA" id="ARBA00022776"/>
    </source>
</evidence>
<gene>
    <name evidence="17" type="ORF">HGRIS_009736</name>
</gene>
<comment type="subcellular location">
    <subcellularLocation>
        <location evidence="3">Chromosome</location>
        <location evidence="3">Centromere</location>
        <location evidence="3">Kinetochore</location>
    </subcellularLocation>
    <subcellularLocation>
        <location evidence="2">Cytoplasm</location>
        <location evidence="2">Cytoskeleton</location>
        <location evidence="2">Spindle</location>
    </subcellularLocation>
    <subcellularLocation>
        <location evidence="1">Nucleus</location>
    </subcellularLocation>
</comment>
<evidence type="ECO:0000256" key="9">
    <source>
        <dbReference type="ARBA" id="ARBA00022701"/>
    </source>
</evidence>
<keyword evidence="6" id="KW-0158">Chromosome</keyword>
<name>A0ABR3J230_9AGAR</name>
<evidence type="ECO:0000256" key="16">
    <source>
        <dbReference type="ARBA" id="ARBA00030569"/>
    </source>
</evidence>
<dbReference type="EMBL" id="JASNQZ010000012">
    <property type="protein sequence ID" value="KAL0949699.1"/>
    <property type="molecule type" value="Genomic_DNA"/>
</dbReference>
<dbReference type="InterPro" id="IPR013959">
    <property type="entry name" value="DASH_Dad4"/>
</dbReference>
<protein>
    <recommendedName>
        <fullName evidence="5">DASH complex subunit DAD4</fullName>
    </recommendedName>
    <alternativeName>
        <fullName evidence="16">Outer kinetochore protein DAD4</fullName>
    </alternativeName>
</protein>
<evidence type="ECO:0000256" key="11">
    <source>
        <dbReference type="ARBA" id="ARBA00022838"/>
    </source>
</evidence>
<evidence type="ECO:0000256" key="15">
    <source>
        <dbReference type="ARBA" id="ARBA00023328"/>
    </source>
</evidence>
<evidence type="ECO:0000256" key="6">
    <source>
        <dbReference type="ARBA" id="ARBA00022454"/>
    </source>
</evidence>
<dbReference type="Pfam" id="PF08650">
    <property type="entry name" value="DASH_Dad4"/>
    <property type="match status" value="1"/>
</dbReference>
<reference evidence="18" key="1">
    <citation type="submission" date="2024-06" db="EMBL/GenBank/DDBJ databases">
        <title>Multi-omics analyses provide insights into the biosynthesis of the anticancer antibiotic pleurotin in Hohenbuehelia grisea.</title>
        <authorList>
            <person name="Weaver J.A."/>
            <person name="Alberti F."/>
        </authorList>
    </citation>
    <scope>NUCLEOTIDE SEQUENCE [LARGE SCALE GENOMIC DNA]</scope>
    <source>
        <strain evidence="18">T-177</strain>
    </source>
</reference>
<evidence type="ECO:0000256" key="2">
    <source>
        <dbReference type="ARBA" id="ARBA00004186"/>
    </source>
</evidence>
<evidence type="ECO:0000256" key="13">
    <source>
        <dbReference type="ARBA" id="ARBA00023242"/>
    </source>
</evidence>
<evidence type="ECO:0000256" key="3">
    <source>
        <dbReference type="ARBA" id="ARBA00004629"/>
    </source>
</evidence>
<dbReference type="PANTHER" id="PTHR28222">
    <property type="entry name" value="DASH COMPLEX SUBUNIT DAD4"/>
    <property type="match status" value="1"/>
</dbReference>
<keyword evidence="13" id="KW-0539">Nucleus</keyword>
<evidence type="ECO:0000256" key="1">
    <source>
        <dbReference type="ARBA" id="ARBA00004123"/>
    </source>
</evidence>
<evidence type="ECO:0000256" key="8">
    <source>
        <dbReference type="ARBA" id="ARBA00022618"/>
    </source>
</evidence>
<dbReference type="PANTHER" id="PTHR28222:SF1">
    <property type="entry name" value="DASH COMPLEX SUBUNIT DAD4"/>
    <property type="match status" value="1"/>
</dbReference>
<keyword evidence="9" id="KW-0493">Microtubule</keyword>
<evidence type="ECO:0000256" key="12">
    <source>
        <dbReference type="ARBA" id="ARBA00023212"/>
    </source>
</evidence>
<keyword evidence="7" id="KW-0963">Cytoplasm</keyword>
<evidence type="ECO:0000256" key="14">
    <source>
        <dbReference type="ARBA" id="ARBA00023306"/>
    </source>
</evidence>
<keyword evidence="10" id="KW-0498">Mitosis</keyword>